<accession>A0ABU9B1C4</accession>
<dbReference type="RefSeq" id="WP_341407339.1">
    <property type="nucleotide sequence ID" value="NZ_JBBUKT010000012.1"/>
</dbReference>
<keyword evidence="1" id="KW-0732">Signal</keyword>
<dbReference type="Proteomes" id="UP001371305">
    <property type="component" value="Unassembled WGS sequence"/>
</dbReference>
<reference evidence="2 3" key="1">
    <citation type="submission" date="2024-04" db="EMBL/GenBank/DDBJ databases">
        <title>Luteolibacter sp. isolated from soil.</title>
        <authorList>
            <person name="An J."/>
        </authorList>
    </citation>
    <scope>NUCLEOTIDE SEQUENCE [LARGE SCALE GENOMIC DNA]</scope>
    <source>
        <strain evidence="2 3">Y139</strain>
    </source>
</reference>
<dbReference type="EMBL" id="JBBUKT010000012">
    <property type="protein sequence ID" value="MEK7953573.1"/>
    <property type="molecule type" value="Genomic_DNA"/>
</dbReference>
<proteinExistence type="predicted"/>
<feature type="chain" id="PRO_5045649022" description="DUF4397 domain-containing protein" evidence="1">
    <location>
        <begin position="20"/>
        <end position="231"/>
    </location>
</feature>
<gene>
    <name evidence="2" type="ORF">WKV53_23865</name>
</gene>
<evidence type="ECO:0000256" key="1">
    <source>
        <dbReference type="SAM" id="SignalP"/>
    </source>
</evidence>
<keyword evidence="3" id="KW-1185">Reference proteome</keyword>
<comment type="caution">
    <text evidence="2">The sequence shown here is derived from an EMBL/GenBank/DDBJ whole genome shotgun (WGS) entry which is preliminary data.</text>
</comment>
<organism evidence="2 3">
    <name type="scientific">Luteolibacter soli</name>
    <dbReference type="NCBI Taxonomy" id="3135280"/>
    <lineage>
        <taxon>Bacteria</taxon>
        <taxon>Pseudomonadati</taxon>
        <taxon>Verrucomicrobiota</taxon>
        <taxon>Verrucomicrobiia</taxon>
        <taxon>Verrucomicrobiales</taxon>
        <taxon>Verrucomicrobiaceae</taxon>
        <taxon>Luteolibacter</taxon>
    </lineage>
</organism>
<protein>
    <recommendedName>
        <fullName evidence="4">DUF4397 domain-containing protein</fullName>
    </recommendedName>
</protein>
<name>A0ABU9B1C4_9BACT</name>
<evidence type="ECO:0000313" key="3">
    <source>
        <dbReference type="Proteomes" id="UP001371305"/>
    </source>
</evidence>
<feature type="signal peptide" evidence="1">
    <location>
        <begin position="1"/>
        <end position="19"/>
    </location>
</feature>
<evidence type="ECO:0008006" key="4">
    <source>
        <dbReference type="Google" id="ProtNLM"/>
    </source>
</evidence>
<evidence type="ECO:0000313" key="2">
    <source>
        <dbReference type="EMBL" id="MEK7953573.1"/>
    </source>
</evidence>
<sequence length="231" mass="25598">MKSFRLAAIFLLSIAAVSAQEVRKIAFRTLTLEPLPGLNELQLPPATPKGKSVTATLYVAALSPVVEGEFKGDEAVFVVKAGDATKPVAKGKLAKSKRQVLLFQPVKNEQGESSYEIHAFDDDLDVFKLGSIRVINLSPKEVRFTMGGKELPPLPAGDNVIYPRVKAVDEYEMYQVNLEAKVEGTEWTKVYAASWKASDQRREIALVTYDDRFKQLAVKLMSDDPPWVKAK</sequence>